<protein>
    <submittedName>
        <fullName evidence="1">Uncharacterized protein</fullName>
    </submittedName>
</protein>
<dbReference type="Proteomes" id="UP000244962">
    <property type="component" value="Unassembled WGS sequence"/>
</dbReference>
<proteinExistence type="predicted"/>
<sequence>MHIANAREHSASNFARNAALGDGRSRVERGAFMCTSLYERFSGGRGSSSFFRCLGRPLGVNHFGHIERLRYGEFLIVWTDESRTVDD</sequence>
<reference evidence="2" key="1">
    <citation type="submission" date="2018-04" db="EMBL/GenBank/DDBJ databases">
        <authorList>
            <person name="Liu S."/>
            <person name="Wang Z."/>
            <person name="Li J."/>
        </authorList>
    </citation>
    <scope>NUCLEOTIDE SEQUENCE [LARGE SCALE GENOMIC DNA]</scope>
    <source>
        <strain evidence="2">622</strain>
    </source>
</reference>
<comment type="caution">
    <text evidence="1">The sequence shown here is derived from an EMBL/GenBank/DDBJ whole genome shotgun (WGS) entry which is preliminary data.</text>
</comment>
<organism evidence="1 2">
    <name type="scientific">Mycetocola zhujimingii</name>
    <dbReference type="NCBI Taxonomy" id="2079792"/>
    <lineage>
        <taxon>Bacteria</taxon>
        <taxon>Bacillati</taxon>
        <taxon>Actinomycetota</taxon>
        <taxon>Actinomycetes</taxon>
        <taxon>Micrococcales</taxon>
        <taxon>Microbacteriaceae</taxon>
        <taxon>Mycetocola</taxon>
    </lineage>
</organism>
<name>A0A2U1TG53_9MICO</name>
<evidence type="ECO:0000313" key="2">
    <source>
        <dbReference type="Proteomes" id="UP000244962"/>
    </source>
</evidence>
<evidence type="ECO:0000313" key="1">
    <source>
        <dbReference type="EMBL" id="PWC07872.1"/>
    </source>
</evidence>
<gene>
    <name evidence="1" type="ORF">DF223_00455</name>
</gene>
<keyword evidence="2" id="KW-1185">Reference proteome</keyword>
<dbReference type="EMBL" id="QEFB01000001">
    <property type="protein sequence ID" value="PWC07872.1"/>
    <property type="molecule type" value="Genomic_DNA"/>
</dbReference>
<accession>A0A2U1TG53</accession>
<dbReference type="AlphaFoldDB" id="A0A2U1TG53"/>